<dbReference type="InterPro" id="IPR016024">
    <property type="entry name" value="ARM-type_fold"/>
</dbReference>
<dbReference type="SUPFAM" id="SSF48371">
    <property type="entry name" value="ARM repeat"/>
    <property type="match status" value="1"/>
</dbReference>
<gene>
    <name evidence="5" type="ORF">EXIGLDRAFT_759189</name>
</gene>
<dbReference type="InterPro" id="IPR011989">
    <property type="entry name" value="ARM-like"/>
</dbReference>
<dbReference type="InParanoid" id="A0A165QAG3"/>
<comment type="similarity">
    <text evidence="1">Belongs to the FES1 family.</text>
</comment>
<keyword evidence="6" id="KW-1185">Reference proteome</keyword>
<dbReference type="GO" id="GO:0000774">
    <property type="term" value="F:adenyl-nucleotide exchange factor activity"/>
    <property type="evidence" value="ECO:0007669"/>
    <property type="project" value="TreeGrafter"/>
</dbReference>
<dbReference type="Proteomes" id="UP000077266">
    <property type="component" value="Unassembled WGS sequence"/>
</dbReference>
<evidence type="ECO:0000256" key="3">
    <source>
        <dbReference type="SAM" id="MobiDB-lite"/>
    </source>
</evidence>
<sequence>MESLLRWGVENSNPEDLHQAQTAPRQPLDPGIIDHILGKPDAVQMKEALEIALDDARDEDERVAALDNFEMLIESMDNANDMTKLNMWTPLLSLLTSPSGPVVLNTLWILGTAVQNNPKAQADFLARDPIPLLLSALANDKSPEIRSKALYALSGALKHSEPAVARLEELDGWSALRTCLGDANLPIRRKAAFLFNSLLLPSAPSDDPTSPHVLRLSSTLVPTRSALVKHGLLDALLEAMISSNDEDLSEKGARVLLMFAQSGGKFEGSTRDRVKALVQQNAPASTAGLSSETWGMSLSEWNELRKSVQT</sequence>
<organism evidence="5 6">
    <name type="scientific">Exidia glandulosa HHB12029</name>
    <dbReference type="NCBI Taxonomy" id="1314781"/>
    <lineage>
        <taxon>Eukaryota</taxon>
        <taxon>Fungi</taxon>
        <taxon>Dikarya</taxon>
        <taxon>Basidiomycota</taxon>
        <taxon>Agaricomycotina</taxon>
        <taxon>Agaricomycetes</taxon>
        <taxon>Auriculariales</taxon>
        <taxon>Exidiaceae</taxon>
        <taxon>Exidia</taxon>
    </lineage>
</organism>
<dbReference type="Pfam" id="PF02985">
    <property type="entry name" value="HEAT"/>
    <property type="match status" value="1"/>
</dbReference>
<keyword evidence="2" id="KW-0677">Repeat</keyword>
<evidence type="ECO:0000256" key="1">
    <source>
        <dbReference type="ARBA" id="ARBA00011045"/>
    </source>
</evidence>
<dbReference type="FunCoup" id="A0A165QAG3">
    <property type="interactions" value="406"/>
</dbReference>
<evidence type="ECO:0000313" key="5">
    <source>
        <dbReference type="EMBL" id="KZW03323.1"/>
    </source>
</evidence>
<name>A0A165QAG3_EXIGL</name>
<dbReference type="EMBL" id="KV425884">
    <property type="protein sequence ID" value="KZW03323.1"/>
    <property type="molecule type" value="Genomic_DNA"/>
</dbReference>
<evidence type="ECO:0000259" key="4">
    <source>
        <dbReference type="Pfam" id="PF08609"/>
    </source>
</evidence>
<dbReference type="OrthoDB" id="10250458at2759"/>
<protein>
    <submittedName>
        <fullName evidence="5">Fes1-domain-containing protein</fullName>
    </submittedName>
</protein>
<accession>A0A165QAG3</accession>
<dbReference type="STRING" id="1314781.A0A165QAG3"/>
<dbReference type="Pfam" id="PF08609">
    <property type="entry name" value="Fes1"/>
    <property type="match status" value="1"/>
</dbReference>
<dbReference type="InterPro" id="IPR050693">
    <property type="entry name" value="Hsp70_NEF-Inhibitors"/>
</dbReference>
<dbReference type="Gene3D" id="1.25.10.10">
    <property type="entry name" value="Leucine-rich Repeat Variant"/>
    <property type="match status" value="1"/>
</dbReference>
<dbReference type="PANTHER" id="PTHR19316">
    <property type="entry name" value="PROTEIN FOLDING REGULATOR"/>
    <property type="match status" value="1"/>
</dbReference>
<feature type="compositionally biased region" description="Polar residues" evidence="3">
    <location>
        <begin position="10"/>
        <end position="24"/>
    </location>
</feature>
<dbReference type="AlphaFoldDB" id="A0A165QAG3"/>
<dbReference type="GO" id="GO:0005783">
    <property type="term" value="C:endoplasmic reticulum"/>
    <property type="evidence" value="ECO:0007669"/>
    <property type="project" value="TreeGrafter"/>
</dbReference>
<reference evidence="5 6" key="1">
    <citation type="journal article" date="2016" name="Mol. Biol. Evol.">
        <title>Comparative Genomics of Early-Diverging Mushroom-Forming Fungi Provides Insights into the Origins of Lignocellulose Decay Capabilities.</title>
        <authorList>
            <person name="Nagy L.G."/>
            <person name="Riley R."/>
            <person name="Tritt A."/>
            <person name="Adam C."/>
            <person name="Daum C."/>
            <person name="Floudas D."/>
            <person name="Sun H."/>
            <person name="Yadav J.S."/>
            <person name="Pangilinan J."/>
            <person name="Larsson K.H."/>
            <person name="Matsuura K."/>
            <person name="Barry K."/>
            <person name="Labutti K."/>
            <person name="Kuo R."/>
            <person name="Ohm R.A."/>
            <person name="Bhattacharya S.S."/>
            <person name="Shirouzu T."/>
            <person name="Yoshinaga Y."/>
            <person name="Martin F.M."/>
            <person name="Grigoriev I.V."/>
            <person name="Hibbett D.S."/>
        </authorList>
    </citation>
    <scope>NUCLEOTIDE SEQUENCE [LARGE SCALE GENOMIC DNA]</scope>
    <source>
        <strain evidence="5 6">HHB12029</strain>
    </source>
</reference>
<proteinExistence type="inferred from homology"/>
<feature type="domain" description="Nucleotide exchange factor Fes1" evidence="4">
    <location>
        <begin position="1"/>
        <end position="82"/>
    </location>
</feature>
<evidence type="ECO:0000256" key="2">
    <source>
        <dbReference type="ARBA" id="ARBA00022737"/>
    </source>
</evidence>
<dbReference type="PANTHER" id="PTHR19316:SF18">
    <property type="entry name" value="HSP70-BINDING PROTEIN 1"/>
    <property type="match status" value="1"/>
</dbReference>
<dbReference type="InterPro" id="IPR013918">
    <property type="entry name" value="Nucleotide_exch_fac_Fes1"/>
</dbReference>
<dbReference type="InterPro" id="IPR000357">
    <property type="entry name" value="HEAT"/>
</dbReference>
<feature type="region of interest" description="Disordered" evidence="3">
    <location>
        <begin position="1"/>
        <end position="29"/>
    </location>
</feature>
<evidence type="ECO:0000313" key="6">
    <source>
        <dbReference type="Proteomes" id="UP000077266"/>
    </source>
</evidence>